<dbReference type="OrthoDB" id="9793396at2"/>
<evidence type="ECO:0000256" key="7">
    <source>
        <dbReference type="SAM" id="SignalP"/>
    </source>
</evidence>
<feature type="chain" id="PRO_5003943117" description="High-affinity zinc uptake system protein ZnuA" evidence="7">
    <location>
        <begin position="21"/>
        <end position="307"/>
    </location>
</feature>
<dbReference type="RefSeq" id="WP_015279069.1">
    <property type="nucleotide sequence ID" value="NC_019940.1"/>
</dbReference>
<name>L0GUD1_9GAMM</name>
<evidence type="ECO:0000313" key="9">
    <source>
        <dbReference type="Proteomes" id="UP000010816"/>
    </source>
</evidence>
<reference evidence="8 9" key="1">
    <citation type="submission" date="2011-09" db="EMBL/GenBank/DDBJ databases">
        <title>Complete sequence of chromosome of Thioflavicoccus mobilis 8321.</title>
        <authorList>
            <consortium name="US DOE Joint Genome Institute"/>
            <person name="Lucas S."/>
            <person name="Han J."/>
            <person name="Lapidus A."/>
            <person name="Cheng J.-F."/>
            <person name="Goodwin L."/>
            <person name="Pitluck S."/>
            <person name="Peters L."/>
            <person name="Ovchinnikova G."/>
            <person name="Lu M."/>
            <person name="Detter J.C."/>
            <person name="Han C."/>
            <person name="Tapia R."/>
            <person name="Land M."/>
            <person name="Hauser L."/>
            <person name="Kyrpides N."/>
            <person name="Ivanova N."/>
            <person name="Pagani I."/>
            <person name="Vogl K."/>
            <person name="Liu Z."/>
            <person name="Imhoff J."/>
            <person name="Thiel V."/>
            <person name="Frigaard N.-U."/>
            <person name="Bryant D."/>
            <person name="Woyke T."/>
        </authorList>
    </citation>
    <scope>NUCLEOTIDE SEQUENCE [LARGE SCALE GENOMIC DNA]</scope>
    <source>
        <strain evidence="8 9">8321</strain>
    </source>
</reference>
<dbReference type="GO" id="GO:0046872">
    <property type="term" value="F:metal ion binding"/>
    <property type="evidence" value="ECO:0007669"/>
    <property type="project" value="InterPro"/>
</dbReference>
<keyword evidence="5" id="KW-0406">Ion transport</keyword>
<evidence type="ECO:0000313" key="8">
    <source>
        <dbReference type="EMBL" id="AGA88919.1"/>
    </source>
</evidence>
<protein>
    <recommendedName>
        <fullName evidence="2">High-affinity zinc uptake system protein ZnuA</fullName>
    </recommendedName>
</protein>
<organism evidence="8 9">
    <name type="scientific">Thioflavicoccus mobilis 8321</name>
    <dbReference type="NCBI Taxonomy" id="765912"/>
    <lineage>
        <taxon>Bacteria</taxon>
        <taxon>Pseudomonadati</taxon>
        <taxon>Pseudomonadota</taxon>
        <taxon>Gammaproteobacteria</taxon>
        <taxon>Chromatiales</taxon>
        <taxon>Chromatiaceae</taxon>
        <taxon>Thioflavicoccus</taxon>
    </lineage>
</organism>
<evidence type="ECO:0000256" key="4">
    <source>
        <dbReference type="ARBA" id="ARBA00022729"/>
    </source>
</evidence>
<dbReference type="STRING" id="765912.Thimo_0042"/>
<evidence type="ECO:0000256" key="1">
    <source>
        <dbReference type="ARBA" id="ARBA00011028"/>
    </source>
</evidence>
<dbReference type="PATRIC" id="fig|765912.4.peg.38"/>
<dbReference type="EMBL" id="CP003051">
    <property type="protein sequence ID" value="AGA88919.1"/>
    <property type="molecule type" value="Genomic_DNA"/>
</dbReference>
<dbReference type="Proteomes" id="UP000010816">
    <property type="component" value="Chromosome"/>
</dbReference>
<gene>
    <name evidence="8" type="ORF">Thimo_0042</name>
</gene>
<dbReference type="PANTHER" id="PTHR42953:SF3">
    <property type="entry name" value="HIGH-AFFINITY ZINC UPTAKE SYSTEM PROTEIN ZNUA"/>
    <property type="match status" value="1"/>
</dbReference>
<evidence type="ECO:0000256" key="3">
    <source>
        <dbReference type="ARBA" id="ARBA00022448"/>
    </source>
</evidence>
<accession>L0GUD1</accession>
<dbReference type="Pfam" id="PF01297">
    <property type="entry name" value="ZnuA"/>
    <property type="match status" value="1"/>
</dbReference>
<dbReference type="GO" id="GO:0006829">
    <property type="term" value="P:zinc ion transport"/>
    <property type="evidence" value="ECO:0007669"/>
    <property type="project" value="UniProtKB-KW"/>
</dbReference>
<dbReference type="Gene3D" id="3.40.50.1980">
    <property type="entry name" value="Nitrogenase molybdenum iron protein domain"/>
    <property type="match status" value="2"/>
</dbReference>
<keyword evidence="5" id="KW-0864">Zinc transport</keyword>
<evidence type="ECO:0000256" key="6">
    <source>
        <dbReference type="SAM" id="MobiDB-lite"/>
    </source>
</evidence>
<feature type="compositionally biased region" description="Basic and acidic residues" evidence="6">
    <location>
        <begin position="122"/>
        <end position="143"/>
    </location>
</feature>
<feature type="region of interest" description="Disordered" evidence="6">
    <location>
        <begin position="122"/>
        <end position="151"/>
    </location>
</feature>
<dbReference type="KEGG" id="tmb:Thimo_0042"/>
<keyword evidence="5" id="KW-0862">Zinc</keyword>
<comment type="similarity">
    <text evidence="1">Belongs to the bacterial solute-binding protein 9 family.</text>
</comment>
<evidence type="ECO:0000256" key="5">
    <source>
        <dbReference type="ARBA" id="ARBA00022906"/>
    </source>
</evidence>
<keyword evidence="9" id="KW-1185">Reference proteome</keyword>
<dbReference type="eggNOG" id="COG0803">
    <property type="taxonomic scope" value="Bacteria"/>
</dbReference>
<proteinExistence type="inferred from homology"/>
<dbReference type="SUPFAM" id="SSF53807">
    <property type="entry name" value="Helical backbone' metal receptor"/>
    <property type="match status" value="1"/>
</dbReference>
<dbReference type="HOGENOM" id="CLU_016838_1_0_6"/>
<keyword evidence="3" id="KW-0813">Transport</keyword>
<keyword evidence="4 7" id="KW-0732">Signal</keyword>
<evidence type="ECO:0000256" key="2">
    <source>
        <dbReference type="ARBA" id="ARBA00015915"/>
    </source>
</evidence>
<feature type="signal peptide" evidence="7">
    <location>
        <begin position="1"/>
        <end position="20"/>
    </location>
</feature>
<dbReference type="InterPro" id="IPR050492">
    <property type="entry name" value="Bact_metal-bind_prot9"/>
</dbReference>
<dbReference type="InterPro" id="IPR006127">
    <property type="entry name" value="ZnuA-like"/>
</dbReference>
<dbReference type="PANTHER" id="PTHR42953">
    <property type="entry name" value="HIGH-AFFINITY ZINC UPTAKE SYSTEM PROTEIN ZNUA-RELATED"/>
    <property type="match status" value="1"/>
</dbReference>
<dbReference type="AlphaFoldDB" id="L0GUD1"/>
<sequence length="307" mass="33189">MLKLAAVLIALTCLATPVSADDEHLSVFVSVPPQKTFVERIGGNHVEVTALLQPESNPHTYEPTPRFVEALAAADLFMPIGMPFEAALMNRLRAANPTMAIVDARKGLSLRPLDKHVHEAAMDARGHQDHEDHAADDEHHDTDENALDPHVWTSPPLVATMATTIRDELTRLDPDHAADYAANLDVFVAELHALDAAIRADLAPLAGSAFMVYHPAWGYFAETYGLIQIPIEHEGKSPGPRTLSALIDRARAAGIQVILVEPQFSPRAAEQVARAIGGRVATVDPLTPDYIANLRQVAHTIAAAARP</sequence>